<dbReference type="EMBL" id="UINC01094797">
    <property type="protein sequence ID" value="SVC50342.1"/>
    <property type="molecule type" value="Genomic_DNA"/>
</dbReference>
<dbReference type="Gene3D" id="3.20.20.70">
    <property type="entry name" value="Aldolase class I"/>
    <property type="match status" value="1"/>
</dbReference>
<proteinExistence type="predicted"/>
<evidence type="ECO:0000313" key="1">
    <source>
        <dbReference type="EMBL" id="SVC50342.1"/>
    </source>
</evidence>
<sequence>MGPCCTYRGDRPANIQNVNDYINSDWLKELQRKMLNSERDSGCNNCWHKEDRGEDSLRLSRNRIHGHVTTVDIERVYLSFGNICNKNCNICRPARSSIIAKEYKKLGSDHEIYDIDPNREIKQKDFSGMYLDNWENYIDALDRANTICLDGGEPFYTKQCTTILETLIKRGMTNKNIQCTTNGSATPYQY</sequence>
<protein>
    <recommendedName>
        <fullName evidence="2">Radical SAM core domain-containing protein</fullName>
    </recommendedName>
</protein>
<dbReference type="AlphaFoldDB" id="A0A382MSB9"/>
<accession>A0A382MSB9</accession>
<organism evidence="1">
    <name type="scientific">marine metagenome</name>
    <dbReference type="NCBI Taxonomy" id="408172"/>
    <lineage>
        <taxon>unclassified sequences</taxon>
        <taxon>metagenomes</taxon>
        <taxon>ecological metagenomes</taxon>
    </lineage>
</organism>
<gene>
    <name evidence="1" type="ORF">METZ01_LOCUS303196</name>
</gene>
<reference evidence="1" key="1">
    <citation type="submission" date="2018-05" db="EMBL/GenBank/DDBJ databases">
        <authorList>
            <person name="Lanie J.A."/>
            <person name="Ng W.-L."/>
            <person name="Kazmierczak K.M."/>
            <person name="Andrzejewski T.M."/>
            <person name="Davidsen T.M."/>
            <person name="Wayne K.J."/>
            <person name="Tettelin H."/>
            <person name="Glass J.I."/>
            <person name="Rusch D."/>
            <person name="Podicherti R."/>
            <person name="Tsui H.-C.T."/>
            <person name="Winkler M.E."/>
        </authorList>
    </citation>
    <scope>NUCLEOTIDE SEQUENCE</scope>
</reference>
<dbReference type="SUPFAM" id="SSF102114">
    <property type="entry name" value="Radical SAM enzymes"/>
    <property type="match status" value="1"/>
</dbReference>
<evidence type="ECO:0008006" key="2">
    <source>
        <dbReference type="Google" id="ProtNLM"/>
    </source>
</evidence>
<feature type="non-terminal residue" evidence="1">
    <location>
        <position position="190"/>
    </location>
</feature>
<dbReference type="InterPro" id="IPR013785">
    <property type="entry name" value="Aldolase_TIM"/>
</dbReference>
<name>A0A382MSB9_9ZZZZ</name>
<dbReference type="InterPro" id="IPR058240">
    <property type="entry name" value="rSAM_sf"/>
</dbReference>